<evidence type="ECO:0000256" key="5">
    <source>
        <dbReference type="ARBA" id="ARBA00023002"/>
    </source>
</evidence>
<dbReference type="InterPro" id="IPR020630">
    <property type="entry name" value="THF_DH/CycHdrlase_cat_dom"/>
</dbReference>
<dbReference type="KEGG" id="foc:113202740"/>
<sequence>MRLLGGIIRTVENITSPFLVRCKQREVHTSHSSNSAVLIDGLKRAQVIQKQLKREVFSMQEQGYQCPQLVTVLVGNNEASLTYVKKKMIAATELGISANLIHLKSSVHESELIDLIKSLNEDQNVHAILVQLPLPKHMCKQTICNIIEPLKDVDGFSFSNLGKFFLGSSTFWPCTALAVCDLIRSTGIESKGKNAVVCGRSKNVGLPIALALQAPGMDATTTICHRFTPHQQLCSLTRNADILVSATGVPKLITSDMVKPGACVIDVGITRIPGKKSMIVGDIDFDGVSRIAGYITPVPGGVGPMTVAMLMKNTVKAARRHQVGLGT</sequence>
<dbReference type="PROSITE" id="PS00767">
    <property type="entry name" value="THF_DHG_CYH_2"/>
    <property type="match status" value="1"/>
</dbReference>
<dbReference type="CDD" id="cd01080">
    <property type="entry name" value="NAD_bind_m-THF_DH_Cyclohyd"/>
    <property type="match status" value="1"/>
</dbReference>
<keyword evidence="3" id="KW-0554">One-carbon metabolism</keyword>
<keyword evidence="6" id="KW-0511">Multifunctional enzyme</keyword>
<feature type="domain" description="Tetrahydrofolate dehydrogenase/cyclohydrolase catalytic" evidence="8">
    <location>
        <begin position="39"/>
        <end position="154"/>
    </location>
</feature>
<dbReference type="FunFam" id="3.40.50.10860:FF:000005">
    <property type="entry name" value="C-1-tetrahydrofolate synthase, cytoplasmic, putative"/>
    <property type="match status" value="1"/>
</dbReference>
<evidence type="ECO:0000313" key="10">
    <source>
        <dbReference type="Proteomes" id="UP000504606"/>
    </source>
</evidence>
<dbReference type="GO" id="GO:0004487">
    <property type="term" value="F:methylenetetrahydrofolate dehydrogenase (NAD+) activity"/>
    <property type="evidence" value="ECO:0007669"/>
    <property type="project" value="TreeGrafter"/>
</dbReference>
<dbReference type="OrthoDB" id="5126881at2759"/>
<dbReference type="AlphaFoldDB" id="A0A6J1RVN7"/>
<dbReference type="HAMAP" id="MF_01576">
    <property type="entry name" value="THF_DHG_CYH"/>
    <property type="match status" value="1"/>
</dbReference>
<dbReference type="Pfam" id="PF00763">
    <property type="entry name" value="THF_DHG_CYH"/>
    <property type="match status" value="1"/>
</dbReference>
<feature type="domain" description="Tetrahydrofolate dehydrogenase/cyclohydrolase NAD(P)-binding" evidence="9">
    <location>
        <begin position="173"/>
        <end position="321"/>
    </location>
</feature>
<keyword evidence="10" id="KW-1185">Reference proteome</keyword>
<dbReference type="InterPro" id="IPR046346">
    <property type="entry name" value="Aminoacid_DH-like_N_sf"/>
</dbReference>
<keyword evidence="5" id="KW-0560">Oxidoreductase</keyword>
<reference evidence="11" key="1">
    <citation type="submission" date="2025-08" db="UniProtKB">
        <authorList>
            <consortium name="RefSeq"/>
        </authorList>
    </citation>
    <scope>IDENTIFICATION</scope>
    <source>
        <tissue evidence="11">Whole organism</tissue>
    </source>
</reference>
<dbReference type="Gene3D" id="3.40.50.10860">
    <property type="entry name" value="Leucine Dehydrogenase, chain A, domain 1"/>
    <property type="match status" value="1"/>
</dbReference>
<organism evidence="10 11">
    <name type="scientific">Frankliniella occidentalis</name>
    <name type="common">Western flower thrips</name>
    <name type="synonym">Euthrips occidentalis</name>
    <dbReference type="NCBI Taxonomy" id="133901"/>
    <lineage>
        <taxon>Eukaryota</taxon>
        <taxon>Metazoa</taxon>
        <taxon>Ecdysozoa</taxon>
        <taxon>Arthropoda</taxon>
        <taxon>Hexapoda</taxon>
        <taxon>Insecta</taxon>
        <taxon>Pterygota</taxon>
        <taxon>Neoptera</taxon>
        <taxon>Paraneoptera</taxon>
        <taxon>Thysanoptera</taxon>
        <taxon>Terebrantia</taxon>
        <taxon>Thripoidea</taxon>
        <taxon>Thripidae</taxon>
        <taxon>Frankliniella</taxon>
    </lineage>
</organism>
<protein>
    <recommendedName>
        <fullName evidence="2">methenyltetrahydrofolate cyclohydrolase</fullName>
        <ecNumber evidence="2">3.5.4.9</ecNumber>
    </recommendedName>
</protein>
<dbReference type="InterPro" id="IPR020631">
    <property type="entry name" value="THF_DH/CycHdrlase_NAD-bd_dom"/>
</dbReference>
<dbReference type="Proteomes" id="UP000504606">
    <property type="component" value="Unplaced"/>
</dbReference>
<evidence type="ECO:0000256" key="3">
    <source>
        <dbReference type="ARBA" id="ARBA00022563"/>
    </source>
</evidence>
<dbReference type="RefSeq" id="XP_026272897.1">
    <property type="nucleotide sequence ID" value="XM_026417112.2"/>
</dbReference>
<keyword evidence="4" id="KW-0378">Hydrolase</keyword>
<evidence type="ECO:0000259" key="9">
    <source>
        <dbReference type="Pfam" id="PF02882"/>
    </source>
</evidence>
<dbReference type="PANTHER" id="PTHR48099:SF11">
    <property type="entry name" value="BIFUNCTIONAL METHYLENETETRAHYDROFOLATE DEHYDROGENASE_CYCLOHYDROLASE, MITOCHONDRIAL"/>
    <property type="match status" value="1"/>
</dbReference>
<evidence type="ECO:0000256" key="2">
    <source>
        <dbReference type="ARBA" id="ARBA00012776"/>
    </source>
</evidence>
<evidence type="ECO:0000256" key="7">
    <source>
        <dbReference type="ARBA" id="ARBA00036357"/>
    </source>
</evidence>
<dbReference type="GO" id="GO:0005739">
    <property type="term" value="C:mitochondrion"/>
    <property type="evidence" value="ECO:0007669"/>
    <property type="project" value="TreeGrafter"/>
</dbReference>
<dbReference type="GO" id="GO:0035999">
    <property type="term" value="P:tetrahydrofolate interconversion"/>
    <property type="evidence" value="ECO:0007669"/>
    <property type="project" value="TreeGrafter"/>
</dbReference>
<gene>
    <name evidence="11" type="primary">LOC113202740</name>
</gene>
<evidence type="ECO:0000256" key="6">
    <source>
        <dbReference type="ARBA" id="ARBA00023268"/>
    </source>
</evidence>
<dbReference type="PROSITE" id="PS00766">
    <property type="entry name" value="THF_DHG_CYH_1"/>
    <property type="match status" value="1"/>
</dbReference>
<dbReference type="PANTHER" id="PTHR48099">
    <property type="entry name" value="C-1-TETRAHYDROFOLATE SYNTHASE, CYTOPLASMIC-RELATED"/>
    <property type="match status" value="1"/>
</dbReference>
<dbReference type="GeneID" id="113202740"/>
<dbReference type="GO" id="GO:0004477">
    <property type="term" value="F:methenyltetrahydrofolate cyclohydrolase activity"/>
    <property type="evidence" value="ECO:0007669"/>
    <property type="project" value="UniProtKB-EC"/>
</dbReference>
<comment type="subunit">
    <text evidence="1">Homodimer.</text>
</comment>
<evidence type="ECO:0000313" key="11">
    <source>
        <dbReference type="RefSeq" id="XP_026272897.1"/>
    </source>
</evidence>
<evidence type="ECO:0000256" key="1">
    <source>
        <dbReference type="ARBA" id="ARBA00011738"/>
    </source>
</evidence>
<dbReference type="SUPFAM" id="SSF51735">
    <property type="entry name" value="NAD(P)-binding Rossmann-fold domains"/>
    <property type="match status" value="1"/>
</dbReference>
<dbReference type="InterPro" id="IPR020867">
    <property type="entry name" value="THF_DH/CycHdrlase_CS"/>
</dbReference>
<dbReference type="FunFam" id="3.40.50.720:FF:000189">
    <property type="entry name" value="Bifunctional protein FolD"/>
    <property type="match status" value="1"/>
</dbReference>
<comment type="catalytic activity">
    <reaction evidence="7">
        <text>(6R)-5,10-methenyltetrahydrofolate + H2O = (6R)-10-formyltetrahydrofolate + H(+)</text>
        <dbReference type="Rhea" id="RHEA:23700"/>
        <dbReference type="ChEBI" id="CHEBI:15377"/>
        <dbReference type="ChEBI" id="CHEBI:15378"/>
        <dbReference type="ChEBI" id="CHEBI:57455"/>
        <dbReference type="ChEBI" id="CHEBI:195366"/>
        <dbReference type="EC" id="3.5.4.9"/>
    </reaction>
</comment>
<dbReference type="PRINTS" id="PR00085">
    <property type="entry name" value="THFDHDRGNASE"/>
</dbReference>
<name>A0A6J1RVN7_FRAOC</name>
<dbReference type="EC" id="3.5.4.9" evidence="2"/>
<dbReference type="SUPFAM" id="SSF53223">
    <property type="entry name" value="Aminoacid dehydrogenase-like, N-terminal domain"/>
    <property type="match status" value="1"/>
</dbReference>
<evidence type="ECO:0000259" key="8">
    <source>
        <dbReference type="Pfam" id="PF00763"/>
    </source>
</evidence>
<dbReference type="CTD" id="47895"/>
<proteinExistence type="inferred from homology"/>
<dbReference type="GO" id="GO:0004488">
    <property type="term" value="F:methylenetetrahydrofolate dehydrogenase (NADP+) activity"/>
    <property type="evidence" value="ECO:0007669"/>
    <property type="project" value="InterPro"/>
</dbReference>
<dbReference type="InterPro" id="IPR036291">
    <property type="entry name" value="NAD(P)-bd_dom_sf"/>
</dbReference>
<evidence type="ECO:0000256" key="4">
    <source>
        <dbReference type="ARBA" id="ARBA00022801"/>
    </source>
</evidence>
<dbReference type="Pfam" id="PF02882">
    <property type="entry name" value="THF_DHG_CYH_C"/>
    <property type="match status" value="1"/>
</dbReference>
<accession>A0A6J1RVN7</accession>
<dbReference type="Gene3D" id="3.40.50.720">
    <property type="entry name" value="NAD(P)-binding Rossmann-like Domain"/>
    <property type="match status" value="1"/>
</dbReference>
<dbReference type="InterPro" id="IPR000672">
    <property type="entry name" value="THF_DH/CycHdrlase"/>
</dbReference>